<dbReference type="AlphaFoldDB" id="A0A256LE75"/>
<protein>
    <recommendedName>
        <fullName evidence="4">Polysaccharide polymerase</fullName>
    </recommendedName>
</protein>
<evidence type="ECO:0000256" key="1">
    <source>
        <dbReference type="SAM" id="Phobius"/>
    </source>
</evidence>
<dbReference type="RefSeq" id="WP_179221329.1">
    <property type="nucleotide sequence ID" value="NZ_NGNX01000020.1"/>
</dbReference>
<feature type="transmembrane region" description="Helical" evidence="1">
    <location>
        <begin position="50"/>
        <end position="65"/>
    </location>
</feature>
<keyword evidence="1" id="KW-0472">Membrane</keyword>
<comment type="caution">
    <text evidence="2">The sequence shown here is derived from an EMBL/GenBank/DDBJ whole genome shotgun (WGS) entry which is preliminary data.</text>
</comment>
<evidence type="ECO:0000313" key="3">
    <source>
        <dbReference type="Proteomes" id="UP000215828"/>
    </source>
</evidence>
<reference evidence="2 3" key="1">
    <citation type="submission" date="2017-04" db="EMBL/GenBank/DDBJ databases">
        <authorList>
            <person name="Afonso C.L."/>
            <person name="Miller P.J."/>
            <person name="Scott M.A."/>
            <person name="Spackman E."/>
            <person name="Goraichik I."/>
            <person name="Dimitrov K.M."/>
            <person name="Suarez D.L."/>
            <person name="Swayne D.E."/>
        </authorList>
    </citation>
    <scope>NUCLEOTIDE SEQUENCE [LARGE SCALE GENOMIC DNA]</scope>
    <source>
        <strain evidence="2 3">609q</strain>
    </source>
</reference>
<feature type="transmembrane region" description="Helical" evidence="1">
    <location>
        <begin position="23"/>
        <end position="41"/>
    </location>
</feature>
<feature type="transmembrane region" description="Helical" evidence="1">
    <location>
        <begin position="98"/>
        <end position="118"/>
    </location>
</feature>
<organism evidence="2 3">
    <name type="scientific">Lactobacillus taiwanensis</name>
    <dbReference type="NCBI Taxonomy" id="508451"/>
    <lineage>
        <taxon>Bacteria</taxon>
        <taxon>Bacillati</taxon>
        <taxon>Bacillota</taxon>
        <taxon>Bacilli</taxon>
        <taxon>Lactobacillales</taxon>
        <taxon>Lactobacillaceae</taxon>
        <taxon>Lactobacillus</taxon>
    </lineage>
</organism>
<feature type="transmembrane region" description="Helical" evidence="1">
    <location>
        <begin position="71"/>
        <end position="86"/>
    </location>
</feature>
<proteinExistence type="predicted"/>
<feature type="non-terminal residue" evidence="2">
    <location>
        <position position="1"/>
    </location>
</feature>
<name>A0A256LE75_9LACO</name>
<reference evidence="2 3" key="2">
    <citation type="submission" date="2017-09" db="EMBL/GenBank/DDBJ databases">
        <title>Tripartite evolution among Lactobacillus johnsonii, Lactobacillus taiwanensis, Lactobacillus reuteri and their rodent host.</title>
        <authorList>
            <person name="Wang T."/>
            <person name="Knowles S."/>
            <person name="Cheng C."/>
        </authorList>
    </citation>
    <scope>NUCLEOTIDE SEQUENCE [LARGE SCALE GENOMIC DNA]</scope>
    <source>
        <strain evidence="2 3">609q</strain>
    </source>
</reference>
<sequence>PLITSIQNGWIYDGNVSTLTFGLNKNLVGIFFFNIAIFLFISKKFEKKEWLQYILAVIIGLIIIFLVRDRTVGIILFLFLICYTLIKRKKNISKLSRFLIVLLPIFLTIFSLFLSLNYGKKEWINIFNENLSGRVQYWNYFWNRFSVSLLPQSLTDYFNMYDMGVISTVQYPIDGFYSLGILKDGIIVFTLLIALIMFTLLKLLRNFNKNKFIVIVIISLLLFSLTENIALSYGYICYLFPYILGTFSRDAHNNY</sequence>
<evidence type="ECO:0008006" key="4">
    <source>
        <dbReference type="Google" id="ProtNLM"/>
    </source>
</evidence>
<keyword evidence="1" id="KW-1133">Transmembrane helix</keyword>
<feature type="transmembrane region" description="Helical" evidence="1">
    <location>
        <begin position="212"/>
        <end position="236"/>
    </location>
</feature>
<feature type="transmembrane region" description="Helical" evidence="1">
    <location>
        <begin position="186"/>
        <end position="205"/>
    </location>
</feature>
<dbReference type="EMBL" id="NGNX01000020">
    <property type="protein sequence ID" value="OYR91721.1"/>
    <property type="molecule type" value="Genomic_DNA"/>
</dbReference>
<gene>
    <name evidence="2" type="ORF">CBF70_05720</name>
</gene>
<keyword evidence="1" id="KW-0812">Transmembrane</keyword>
<accession>A0A256LE75</accession>
<evidence type="ECO:0000313" key="2">
    <source>
        <dbReference type="EMBL" id="OYR91721.1"/>
    </source>
</evidence>
<dbReference type="Proteomes" id="UP000215828">
    <property type="component" value="Unassembled WGS sequence"/>
</dbReference>